<dbReference type="GO" id="GO:0016787">
    <property type="term" value="F:hydrolase activity"/>
    <property type="evidence" value="ECO:0007669"/>
    <property type="project" value="UniProtKB-KW"/>
</dbReference>
<dbReference type="InterPro" id="IPR050261">
    <property type="entry name" value="FrsA_esterase"/>
</dbReference>
<dbReference type="EMBL" id="JBHSGB010000010">
    <property type="protein sequence ID" value="MFC4655884.1"/>
    <property type="molecule type" value="Genomic_DNA"/>
</dbReference>
<comment type="caution">
    <text evidence="1">The sequence shown here is derived from an EMBL/GenBank/DDBJ whole genome shotgun (WGS) entry which is preliminary data.</text>
</comment>
<dbReference type="PANTHER" id="PTHR22946:SF0">
    <property type="entry name" value="DIENELACTONE HYDROLASE DOMAIN-CONTAINING PROTEIN"/>
    <property type="match status" value="1"/>
</dbReference>
<protein>
    <submittedName>
        <fullName evidence="1">Dienelactone hydrolase family protein</fullName>
        <ecNumber evidence="1">3.1.-.-</ecNumber>
    </submittedName>
</protein>
<gene>
    <name evidence="1" type="ORF">ACFO3I_12785</name>
</gene>
<evidence type="ECO:0000313" key="2">
    <source>
        <dbReference type="Proteomes" id="UP001595962"/>
    </source>
</evidence>
<dbReference type="InterPro" id="IPR025890">
    <property type="entry name" value="Abhydrolase_bac"/>
</dbReference>
<dbReference type="PANTHER" id="PTHR22946">
    <property type="entry name" value="DIENELACTONE HYDROLASE DOMAIN-CONTAINING PROTEIN-RELATED"/>
    <property type="match status" value="1"/>
</dbReference>
<proteinExistence type="predicted"/>
<sequence length="366" mass="40524">MLFSALLLQLALNQPTPAQPLADPTLPLPAVQATASWQPKQDFSAWQHQQKQRYRAALLWPDEAAASGKLQHKEQRDSYQLEYWQLQLTHQTQSQAIILRPVKPIGAVLLLHDHGAFFSLGKEKYIHPTDKAQLALAQPWVDKYFSGVFIGDELARQGYLVLAADSPGFSSRGPISYDQQQQLASNLLASGHSLAGLAAYEDMQLAGFLRQQLQSDRLPLVSLGFSMGAFRAWQVAALSDEVNAAVAACWFNSWPALLYSGSNLAKGQSSFYFLHPGLNSQLDIADLVSLAAPKPLYLLNGGQDPLMPSDAVLAGYKQLQLAWQQAGASQQLRTELWTEAKHEFPLAQQQQVWAWLAELNRSLPSR</sequence>
<organism evidence="1 2">
    <name type="scientific">Rheinheimera marina</name>
    <dbReference type="NCBI Taxonomy" id="1774958"/>
    <lineage>
        <taxon>Bacteria</taxon>
        <taxon>Pseudomonadati</taxon>
        <taxon>Pseudomonadota</taxon>
        <taxon>Gammaproteobacteria</taxon>
        <taxon>Chromatiales</taxon>
        <taxon>Chromatiaceae</taxon>
        <taxon>Rheinheimera</taxon>
    </lineage>
</organism>
<dbReference type="EC" id="3.1.-.-" evidence="1"/>
<name>A0ABV9JNP5_9GAMM</name>
<dbReference type="InterPro" id="IPR029058">
    <property type="entry name" value="AB_hydrolase_fold"/>
</dbReference>
<dbReference type="SUPFAM" id="SSF53474">
    <property type="entry name" value="alpha/beta-Hydrolases"/>
    <property type="match status" value="1"/>
</dbReference>
<keyword evidence="2" id="KW-1185">Reference proteome</keyword>
<dbReference type="Gene3D" id="3.40.50.1820">
    <property type="entry name" value="alpha/beta hydrolase"/>
    <property type="match status" value="1"/>
</dbReference>
<dbReference type="RefSeq" id="WP_377334399.1">
    <property type="nucleotide sequence ID" value="NZ_JBHSGB010000010.1"/>
</dbReference>
<accession>A0ABV9JNP5</accession>
<dbReference type="Pfam" id="PF12715">
    <property type="entry name" value="Abhydrolase_7"/>
    <property type="match status" value="1"/>
</dbReference>
<dbReference type="Proteomes" id="UP001595962">
    <property type="component" value="Unassembled WGS sequence"/>
</dbReference>
<reference evidence="2" key="1">
    <citation type="journal article" date="2019" name="Int. J. Syst. Evol. Microbiol.">
        <title>The Global Catalogue of Microorganisms (GCM) 10K type strain sequencing project: providing services to taxonomists for standard genome sequencing and annotation.</title>
        <authorList>
            <consortium name="The Broad Institute Genomics Platform"/>
            <consortium name="The Broad Institute Genome Sequencing Center for Infectious Disease"/>
            <person name="Wu L."/>
            <person name="Ma J."/>
        </authorList>
    </citation>
    <scope>NUCLEOTIDE SEQUENCE [LARGE SCALE GENOMIC DNA]</scope>
    <source>
        <strain evidence="2">DT28</strain>
    </source>
</reference>
<keyword evidence="1" id="KW-0378">Hydrolase</keyword>
<evidence type="ECO:0000313" key="1">
    <source>
        <dbReference type="EMBL" id="MFC4655884.1"/>
    </source>
</evidence>